<dbReference type="PANTHER" id="PTHR30435">
    <property type="entry name" value="FLAGELLAR PROTEIN"/>
    <property type="match status" value="1"/>
</dbReference>
<name>A0A1H4B9R4_ALKAM</name>
<dbReference type="Pfam" id="PF13860">
    <property type="entry name" value="FlgD_ig"/>
    <property type="match status" value="1"/>
</dbReference>
<keyword evidence="11" id="KW-0969">Cilium</keyword>
<feature type="domain" description="FlgD/Vpr Ig-like" evidence="9">
    <location>
        <begin position="108"/>
        <end position="179"/>
    </location>
</feature>
<evidence type="ECO:0000259" key="9">
    <source>
        <dbReference type="Pfam" id="PF13860"/>
    </source>
</evidence>
<evidence type="ECO:0000313" key="11">
    <source>
        <dbReference type="EMBL" id="SEA44945.1"/>
    </source>
</evidence>
<comment type="subcellular location">
    <subcellularLocation>
        <location evidence="1">Bacterial flagellum basal body</location>
    </subcellularLocation>
</comment>
<gene>
    <name evidence="11" type="ORF">SAMN04488051_103250</name>
</gene>
<dbReference type="InterPro" id="IPR025963">
    <property type="entry name" value="FLgD_Tudor"/>
</dbReference>
<dbReference type="Pfam" id="PF13861">
    <property type="entry name" value="FLgD_tudor"/>
    <property type="match status" value="1"/>
</dbReference>
<dbReference type="STRING" id="152573.SAMN04488051_103250"/>
<accession>A0A1H4B9R4</accession>
<keyword evidence="12" id="KW-1185">Reference proteome</keyword>
<proteinExistence type="inferred from homology"/>
<dbReference type="GO" id="GO:0009425">
    <property type="term" value="C:bacterial-type flagellum basal body"/>
    <property type="evidence" value="ECO:0007669"/>
    <property type="project" value="UniProtKB-SubCell"/>
</dbReference>
<evidence type="ECO:0000256" key="5">
    <source>
        <dbReference type="ARBA" id="ARBA00022795"/>
    </source>
</evidence>
<evidence type="ECO:0000313" key="12">
    <source>
        <dbReference type="Proteomes" id="UP000198773"/>
    </source>
</evidence>
<dbReference type="GO" id="GO:0044781">
    <property type="term" value="P:bacterial-type flagellum organization"/>
    <property type="evidence" value="ECO:0007669"/>
    <property type="project" value="UniProtKB-UniRule"/>
</dbReference>
<dbReference type="InterPro" id="IPR005648">
    <property type="entry name" value="FlgD"/>
</dbReference>
<keyword evidence="5 8" id="KW-1005">Bacterial flagellum biogenesis</keyword>
<evidence type="ECO:0000256" key="6">
    <source>
        <dbReference type="ARBA" id="ARBA00023143"/>
    </source>
</evidence>
<protein>
    <recommendedName>
        <fullName evidence="4 8">Basal-body rod modification protein FlgD</fullName>
    </recommendedName>
</protein>
<dbReference type="PANTHER" id="PTHR30435:SF15">
    <property type="entry name" value="BASAL-BODY ROD MODIFICATION PROTEIN FLGD"/>
    <property type="match status" value="1"/>
</dbReference>
<evidence type="ECO:0000256" key="7">
    <source>
        <dbReference type="ARBA" id="ARBA00024746"/>
    </source>
</evidence>
<dbReference type="EMBL" id="FNRM01000003">
    <property type="protein sequence ID" value="SEA44945.1"/>
    <property type="molecule type" value="Genomic_DNA"/>
</dbReference>
<evidence type="ECO:0000256" key="3">
    <source>
        <dbReference type="ARBA" id="ARBA00010577"/>
    </source>
</evidence>
<evidence type="ECO:0000259" key="10">
    <source>
        <dbReference type="Pfam" id="PF13861"/>
    </source>
</evidence>
<comment type="function">
    <text evidence="7 8">Required for flagellar hook formation. May act as a scaffolding protein.</text>
</comment>
<comment type="similarity">
    <text evidence="3 8">Belongs to the FlgD family.</text>
</comment>
<dbReference type="RefSeq" id="WP_091341519.1">
    <property type="nucleotide sequence ID" value="NZ_FNRM01000003.1"/>
</dbReference>
<keyword evidence="11" id="KW-0282">Flagellum</keyword>
<reference evidence="11 12" key="1">
    <citation type="submission" date="2016-10" db="EMBL/GenBank/DDBJ databases">
        <authorList>
            <person name="de Groot N.N."/>
        </authorList>
    </citation>
    <scope>NUCLEOTIDE SEQUENCE [LARGE SCALE GENOMIC DNA]</scope>
    <source>
        <strain evidence="11 12">CGMCC 1.3430</strain>
    </source>
</reference>
<evidence type="ECO:0000256" key="4">
    <source>
        <dbReference type="ARBA" id="ARBA00016013"/>
    </source>
</evidence>
<evidence type="ECO:0000256" key="2">
    <source>
        <dbReference type="ARBA" id="ARBA00009677"/>
    </source>
</evidence>
<feature type="domain" description="FlgD Tudor-like" evidence="10">
    <location>
        <begin position="86"/>
        <end position="222"/>
    </location>
</feature>
<keyword evidence="11" id="KW-0966">Cell projection</keyword>
<dbReference type="AlphaFoldDB" id="A0A1H4B9R4"/>
<organism evidence="11 12">
    <name type="scientific">Alkalimonas amylolytica</name>
    <dbReference type="NCBI Taxonomy" id="152573"/>
    <lineage>
        <taxon>Bacteria</taxon>
        <taxon>Pseudomonadati</taxon>
        <taxon>Pseudomonadota</taxon>
        <taxon>Gammaproteobacteria</taxon>
        <taxon>Alkalimonas</taxon>
    </lineage>
</organism>
<sequence length="227" mass="24640">MTINATNGLSRDLYWQDDNKVPDRNNGALTQADFFALLTQQLAFQDPTKPVENDQMIAQMTNFTMADGISSLNTNFKSFAESMSSNQALQASSLVGRSVLVPSSEMVFTGQDLSRGIIDFEQRATNVRVRIEKPNGELVQTITIPEVAAGKFDFVWDGTNSKDQDMPPGVYKIKVDANMGGENQSVPVMVYAPVSSVSLGQSGKGITLNLVGLGAFKLADVREISYG</sequence>
<evidence type="ECO:0000256" key="8">
    <source>
        <dbReference type="RuleBase" id="RU362076"/>
    </source>
</evidence>
<comment type="similarity">
    <text evidence="2">Belongs to the flagella basal body rod proteins family.</text>
</comment>
<dbReference type="Proteomes" id="UP000198773">
    <property type="component" value="Unassembled WGS sequence"/>
</dbReference>
<dbReference type="Gene3D" id="2.30.30.910">
    <property type="match status" value="1"/>
</dbReference>
<evidence type="ECO:0000256" key="1">
    <source>
        <dbReference type="ARBA" id="ARBA00004117"/>
    </source>
</evidence>
<dbReference type="InterPro" id="IPR025965">
    <property type="entry name" value="FlgD/Vpr_Ig-like"/>
</dbReference>
<keyword evidence="6" id="KW-0975">Bacterial flagellum</keyword>
<dbReference type="Gene3D" id="2.60.40.4070">
    <property type="match status" value="1"/>
</dbReference>
<dbReference type="Pfam" id="PF03963">
    <property type="entry name" value="FlgD"/>
    <property type="match status" value="1"/>
</dbReference>
<dbReference type="OrthoDB" id="9785233at2"/>